<dbReference type="InterPro" id="IPR027417">
    <property type="entry name" value="P-loop_NTPase"/>
</dbReference>
<accession>U7VDV6</accession>
<dbReference type="PROSITE" id="PS51198">
    <property type="entry name" value="UVRD_HELICASE_ATP_BIND"/>
    <property type="match status" value="1"/>
</dbReference>
<feature type="domain" description="UvrD-like helicase ATP-binding" evidence="6">
    <location>
        <begin position="156"/>
        <end position="439"/>
    </location>
</feature>
<evidence type="ECO:0000256" key="5">
    <source>
        <dbReference type="PROSITE-ProRule" id="PRU00560"/>
    </source>
</evidence>
<keyword evidence="4 5" id="KW-0067">ATP-binding</keyword>
<keyword evidence="3 5" id="KW-0347">Helicase</keyword>
<dbReference type="eggNOG" id="COG0210">
    <property type="taxonomic scope" value="Bacteria"/>
</dbReference>
<dbReference type="GO" id="GO:0016787">
    <property type="term" value="F:hydrolase activity"/>
    <property type="evidence" value="ECO:0007669"/>
    <property type="project" value="UniProtKB-UniRule"/>
</dbReference>
<gene>
    <name evidence="7" type="ORF">HMPREF0202_00828</name>
</gene>
<dbReference type="RefSeq" id="WP_023050373.1">
    <property type="nucleotide sequence ID" value="NZ_CP173062.2"/>
</dbReference>
<dbReference type="HOGENOM" id="CLU_309211_0_0_0"/>
<dbReference type="Gene3D" id="3.40.50.300">
    <property type="entry name" value="P-loop containing nucleotide triphosphate hydrolases"/>
    <property type="match status" value="2"/>
</dbReference>
<evidence type="ECO:0000256" key="2">
    <source>
        <dbReference type="ARBA" id="ARBA00022801"/>
    </source>
</evidence>
<dbReference type="InterPro" id="IPR014016">
    <property type="entry name" value="UvrD-like_ATP-bd"/>
</dbReference>
<dbReference type="PANTHER" id="PTHR21529">
    <property type="entry name" value="MAMMARY TURMOR VIRUS RECEPTOR HOMOLOG 1, 2 MTVR1, 2"/>
    <property type="match status" value="1"/>
</dbReference>
<dbReference type="InterPro" id="IPR039904">
    <property type="entry name" value="TRANK1"/>
</dbReference>
<protein>
    <recommendedName>
        <fullName evidence="6">UvrD-like helicase ATP-binding domain-containing protein</fullName>
    </recommendedName>
</protein>
<dbReference type="EMBL" id="AXZF01000029">
    <property type="protein sequence ID" value="ERT69319.1"/>
    <property type="molecule type" value="Genomic_DNA"/>
</dbReference>
<reference evidence="7 8" key="1">
    <citation type="submission" date="2013-08" db="EMBL/GenBank/DDBJ databases">
        <authorList>
            <person name="Weinstock G."/>
            <person name="Sodergren E."/>
            <person name="Wylie T."/>
            <person name="Fulton L."/>
            <person name="Fulton R."/>
            <person name="Fronick C."/>
            <person name="O'Laughlin M."/>
            <person name="Godfrey J."/>
            <person name="Miner T."/>
            <person name="Herter B."/>
            <person name="Appelbaum E."/>
            <person name="Cordes M."/>
            <person name="Lek S."/>
            <person name="Wollam A."/>
            <person name="Pepin K.H."/>
            <person name="Palsikar V.B."/>
            <person name="Mitreva M."/>
            <person name="Wilson R.K."/>
        </authorList>
    </citation>
    <scope>NUCLEOTIDE SEQUENCE [LARGE SCALE GENOMIC DNA]</scope>
    <source>
        <strain evidence="7 8">ATCC BAA-474</strain>
    </source>
</reference>
<dbReference type="GO" id="GO:0005524">
    <property type="term" value="F:ATP binding"/>
    <property type="evidence" value="ECO:0007669"/>
    <property type="project" value="UniProtKB-UniRule"/>
</dbReference>
<evidence type="ECO:0000256" key="3">
    <source>
        <dbReference type="ARBA" id="ARBA00022806"/>
    </source>
</evidence>
<feature type="binding site" evidence="5">
    <location>
        <begin position="177"/>
        <end position="184"/>
    </location>
    <ligand>
        <name>ATP</name>
        <dbReference type="ChEBI" id="CHEBI:30616"/>
    </ligand>
</feature>
<dbReference type="SUPFAM" id="SSF52540">
    <property type="entry name" value="P-loop containing nucleoside triphosphate hydrolases"/>
    <property type="match status" value="1"/>
</dbReference>
<dbReference type="Proteomes" id="UP000017081">
    <property type="component" value="Unassembled WGS sequence"/>
</dbReference>
<keyword evidence="2 5" id="KW-0378">Hydrolase</keyword>
<dbReference type="STRING" id="1319815.HMPREF0202_00828"/>
<proteinExistence type="predicted"/>
<dbReference type="AlphaFoldDB" id="U7VDV6"/>
<evidence type="ECO:0000313" key="8">
    <source>
        <dbReference type="Proteomes" id="UP000017081"/>
    </source>
</evidence>
<dbReference type="Pfam" id="PF00580">
    <property type="entry name" value="UvrD-helicase"/>
    <property type="match status" value="1"/>
</dbReference>
<name>U7VDV6_9FUSO</name>
<evidence type="ECO:0000256" key="4">
    <source>
        <dbReference type="ARBA" id="ARBA00022840"/>
    </source>
</evidence>
<keyword evidence="8" id="KW-1185">Reference proteome</keyword>
<evidence type="ECO:0000259" key="6">
    <source>
        <dbReference type="PROSITE" id="PS51198"/>
    </source>
</evidence>
<sequence length="953" mass="112929">MKFLITDYFFKSIPIEKNKKVLDKLYFFYNTIKNYKILSYNLPKGFWIKKIAGANSLYEFRVDSGDRIFFLLNSFSRDDIEGNLIFLIYSSHDMAIKKAKRKEIDESSLKEFIIFDQEDNIESIDENFFNYNNLITYEIIDDSHFIENFYNKKYKYYYLNDEQYSCLVDLPPHFIAGSAGSGKSTITLRKLLNLEENYEFYDISKILYLTANRYLKDNSFEQYLEFRKEGKKIADFFTLKEFICQKLQVSPKQIVEFNKFKEFFLLSYPNRRKFNLSIEEIYSEINGIIKGLMIKGNADNWNRNLNQRTITLEDYLNLSSKYSTLDKENRMFFYEVCLKFNQWLDDNNLFDLNDLSLTLLKKDIQFDFIIIDEVQDLTELQIFALTSLVKNKENLFLAGDIHQMINATFFNFERMKNLFYSKYNKKVNIKILSKNYRSCKKIVDLANYFAELRSSYIGNLGSDDYKEIAIQKDGEVNLTGINLPLLEKAQNDANTAIVVSDTKTKAELLEQLNNKHRVFSIQEIKGLEYSNIICYNLSSTYKSQWEKIFSKATKHDQKYRKYFNIFYVGITRAQENLIIMESNIENNKVLKELHNFLTPNNNINITKNNNDTLNEKEDWLKEGIKLYKLEQLEEAQYAFEKAGEPTWILERDLENDISQLNFRNAITKLSNKSLKSKEVSYRKLIIDTAIENNLFFTAAECNRSFGIAYKDKEIKEGIKRGVLENKYTQKELQKIIQLYKEKKDSNFVGDLLLKMKRFNEALVFYQNLNNIPGVRLARCGILEDYFKNLPNFQDKIAELDEIILNKNINSFDKKDKLSALQRALLVKNDPILFEMIMYLGGNLNTFVKGKELVPFYCLYTMKLSKELQSKFLDIFIRFNFNFNNKLFFPMYLKNILIFKLLIHKKVFDLNIYQDMLDEMLNNLADISNNNLEKRKLILYKNIIKNYKNKKENL</sequence>
<organism evidence="7 8">
    <name type="scientific">Cetobacterium somerae ATCC BAA-474</name>
    <dbReference type="NCBI Taxonomy" id="1319815"/>
    <lineage>
        <taxon>Bacteria</taxon>
        <taxon>Fusobacteriati</taxon>
        <taxon>Fusobacteriota</taxon>
        <taxon>Fusobacteriia</taxon>
        <taxon>Fusobacteriales</taxon>
        <taxon>Fusobacteriaceae</taxon>
        <taxon>Cetobacterium</taxon>
    </lineage>
</organism>
<keyword evidence="1 5" id="KW-0547">Nucleotide-binding</keyword>
<comment type="caution">
    <text evidence="7">The sequence shown here is derived from an EMBL/GenBank/DDBJ whole genome shotgun (WGS) entry which is preliminary data.</text>
</comment>
<dbReference type="GO" id="GO:0004386">
    <property type="term" value="F:helicase activity"/>
    <property type="evidence" value="ECO:0007669"/>
    <property type="project" value="UniProtKB-UniRule"/>
</dbReference>
<evidence type="ECO:0000256" key="1">
    <source>
        <dbReference type="ARBA" id="ARBA00022741"/>
    </source>
</evidence>
<evidence type="ECO:0000313" key="7">
    <source>
        <dbReference type="EMBL" id="ERT69319.1"/>
    </source>
</evidence>
<dbReference type="PANTHER" id="PTHR21529:SF4">
    <property type="entry name" value="TPR AND ANKYRIN REPEAT-CONTAINING PROTEIN 1"/>
    <property type="match status" value="1"/>
</dbReference>